<dbReference type="PROSITE" id="PS50126">
    <property type="entry name" value="S1"/>
    <property type="match status" value="1"/>
</dbReference>
<reference evidence="4" key="1">
    <citation type="submission" date="2016-11" db="EMBL/GenBank/DDBJ databases">
        <authorList>
            <person name="Varghese N."/>
            <person name="Submissions S."/>
        </authorList>
    </citation>
    <scope>NUCLEOTIDE SEQUENCE</scope>
    <source>
        <strain evidence="4">DSM 4029</strain>
    </source>
</reference>
<sequence>MQLEVGKIVEGKVSGITKFGAFVDLGEGKTGMVHISEVAAAFVQEIKDYVKEGETVKVKILSIGEDGKIALSMKQALPQSQQRPPRRDYAPREGQPRGGRPGGAPRSGGAPRTGGPRQGGFGGGRSGGFKPCSDKPLTFEDMMAKFKQSSDERMSDLKRSQDGKRGGGYSRGGRSR</sequence>
<dbReference type="Pfam" id="PF00575">
    <property type="entry name" value="S1"/>
    <property type="match status" value="1"/>
</dbReference>
<dbReference type="EMBL" id="WWVX01000001">
    <property type="protein sequence ID" value="MZL68420.1"/>
    <property type="molecule type" value="Genomic_DNA"/>
</dbReference>
<reference evidence="3 6" key="3">
    <citation type="journal article" date="2019" name="Nat. Med.">
        <title>A library of human gut bacterial isolates paired with longitudinal multiomics data enables mechanistic microbiome research.</title>
        <authorList>
            <person name="Poyet M."/>
            <person name="Groussin M."/>
            <person name="Gibbons S.M."/>
            <person name="Avila-Pacheco J."/>
            <person name="Jiang X."/>
            <person name="Kearney S.M."/>
            <person name="Perrotta A.R."/>
            <person name="Berdy B."/>
            <person name="Zhao S."/>
            <person name="Lieberman T.D."/>
            <person name="Swanson P.K."/>
            <person name="Smith M."/>
            <person name="Roesemann S."/>
            <person name="Alexander J.E."/>
            <person name="Rich S.A."/>
            <person name="Livny J."/>
            <person name="Vlamakis H."/>
            <person name="Clish C."/>
            <person name="Bullock K."/>
            <person name="Deik A."/>
            <person name="Scott J."/>
            <person name="Pierce K.A."/>
            <person name="Xavier R.J."/>
            <person name="Alm E.J."/>
        </authorList>
    </citation>
    <scope>NUCLEOTIDE SEQUENCE [LARGE SCALE GENOMIC DNA]</scope>
    <source>
        <strain evidence="3 6">BIOML-A2</strain>
    </source>
</reference>
<name>A0AAQ1MC78_9FIRM</name>
<dbReference type="FunFam" id="2.40.50.140:FF:000051">
    <property type="entry name" value="RNA-binding transcriptional accessory protein"/>
    <property type="match status" value="1"/>
</dbReference>
<evidence type="ECO:0000313" key="4">
    <source>
        <dbReference type="EMBL" id="SHF86918.1"/>
    </source>
</evidence>
<feature type="region of interest" description="Disordered" evidence="1">
    <location>
        <begin position="73"/>
        <end position="176"/>
    </location>
</feature>
<dbReference type="SMART" id="SM00316">
    <property type="entry name" value="S1"/>
    <property type="match status" value="1"/>
</dbReference>
<feature type="compositionally biased region" description="Basic and acidic residues" evidence="1">
    <location>
        <begin position="85"/>
        <end position="95"/>
    </location>
</feature>
<evidence type="ECO:0000313" key="5">
    <source>
        <dbReference type="Proteomes" id="UP000184089"/>
    </source>
</evidence>
<dbReference type="GO" id="GO:0003735">
    <property type="term" value="F:structural constituent of ribosome"/>
    <property type="evidence" value="ECO:0007669"/>
    <property type="project" value="TreeGrafter"/>
</dbReference>
<keyword evidence="6" id="KW-1185">Reference proteome</keyword>
<dbReference type="AlphaFoldDB" id="A0AAQ1MC78"/>
<dbReference type="RefSeq" id="WP_073260993.1">
    <property type="nucleotide sequence ID" value="NZ_FQVY01000001.1"/>
</dbReference>
<dbReference type="Proteomes" id="UP000474718">
    <property type="component" value="Unassembled WGS sequence"/>
</dbReference>
<evidence type="ECO:0000313" key="3">
    <source>
        <dbReference type="EMBL" id="MZL68420.1"/>
    </source>
</evidence>
<evidence type="ECO:0000259" key="2">
    <source>
        <dbReference type="PROSITE" id="PS50126"/>
    </source>
</evidence>
<feature type="compositionally biased region" description="Gly residues" evidence="1">
    <location>
        <begin position="116"/>
        <end position="127"/>
    </location>
</feature>
<dbReference type="SUPFAM" id="SSF50249">
    <property type="entry name" value="Nucleic acid-binding proteins"/>
    <property type="match status" value="1"/>
</dbReference>
<accession>A0AAQ1MC78</accession>
<evidence type="ECO:0000313" key="6">
    <source>
        <dbReference type="Proteomes" id="UP000474718"/>
    </source>
</evidence>
<feature type="compositionally biased region" description="Gly residues" evidence="1">
    <location>
        <begin position="166"/>
        <end position="176"/>
    </location>
</feature>
<proteinExistence type="predicted"/>
<dbReference type="Proteomes" id="UP000184089">
    <property type="component" value="Unassembled WGS sequence"/>
</dbReference>
<organism evidence="4 5">
    <name type="scientific">Bittarella massiliensis</name>
    <name type="common">ex Durand et al. 2017</name>
    <dbReference type="NCBI Taxonomy" id="1720313"/>
    <lineage>
        <taxon>Bacteria</taxon>
        <taxon>Bacillati</taxon>
        <taxon>Bacillota</taxon>
        <taxon>Clostridia</taxon>
        <taxon>Eubacteriales</taxon>
        <taxon>Oscillospiraceae</taxon>
        <taxon>Bittarella (ex Durand et al. 2017)</taxon>
    </lineage>
</organism>
<feature type="compositionally biased region" description="Basic and acidic residues" evidence="1">
    <location>
        <begin position="142"/>
        <end position="165"/>
    </location>
</feature>
<dbReference type="EMBL" id="FQVY01000001">
    <property type="protein sequence ID" value="SHF86918.1"/>
    <property type="molecule type" value="Genomic_DNA"/>
</dbReference>
<feature type="domain" description="S1 motif" evidence="2">
    <location>
        <begin position="6"/>
        <end position="74"/>
    </location>
</feature>
<dbReference type="InterPro" id="IPR012340">
    <property type="entry name" value="NA-bd_OB-fold"/>
</dbReference>
<feature type="compositionally biased region" description="Gly residues" evidence="1">
    <location>
        <begin position="96"/>
        <end position="106"/>
    </location>
</feature>
<dbReference type="GO" id="GO:0006412">
    <property type="term" value="P:translation"/>
    <property type="evidence" value="ECO:0007669"/>
    <property type="project" value="TreeGrafter"/>
</dbReference>
<dbReference type="InterPro" id="IPR050437">
    <property type="entry name" value="Ribos_protein_bS1-like"/>
</dbReference>
<dbReference type="Gene3D" id="2.40.50.140">
    <property type="entry name" value="Nucleic acid-binding proteins"/>
    <property type="match status" value="1"/>
</dbReference>
<dbReference type="CDD" id="cd05692">
    <property type="entry name" value="S1_RPS1_repeat_hs4"/>
    <property type="match status" value="1"/>
</dbReference>
<dbReference type="PANTHER" id="PTHR10724">
    <property type="entry name" value="30S RIBOSOMAL PROTEIN S1"/>
    <property type="match status" value="1"/>
</dbReference>
<dbReference type="InterPro" id="IPR003029">
    <property type="entry name" value="S1_domain"/>
</dbReference>
<evidence type="ECO:0000256" key="1">
    <source>
        <dbReference type="SAM" id="MobiDB-lite"/>
    </source>
</evidence>
<reference evidence="5" key="2">
    <citation type="submission" date="2016-11" db="EMBL/GenBank/DDBJ databases">
        <authorList>
            <person name="Jaros S."/>
            <person name="Januszkiewicz K."/>
            <person name="Wedrychowicz H."/>
        </authorList>
    </citation>
    <scope>NUCLEOTIDE SEQUENCE [LARGE SCALE GENOMIC DNA]</scope>
    <source>
        <strain evidence="5">DSM 4029</strain>
    </source>
</reference>
<dbReference type="GO" id="GO:0003729">
    <property type="term" value="F:mRNA binding"/>
    <property type="evidence" value="ECO:0007669"/>
    <property type="project" value="UniProtKB-ARBA"/>
</dbReference>
<protein>
    <submittedName>
        <fullName evidence="4">S1 RNA binding domain protein</fullName>
    </submittedName>
    <submittedName>
        <fullName evidence="3">S1 RNA-binding domain-containing protein</fullName>
    </submittedName>
</protein>
<dbReference type="GO" id="GO:0005737">
    <property type="term" value="C:cytoplasm"/>
    <property type="evidence" value="ECO:0007669"/>
    <property type="project" value="UniProtKB-ARBA"/>
</dbReference>
<gene>
    <name evidence="3" type="ORF">GT747_01345</name>
    <name evidence="4" type="ORF">SAMN05444424_0982</name>
</gene>
<comment type="caution">
    <text evidence="4">The sequence shown here is derived from an EMBL/GenBank/DDBJ whole genome shotgun (WGS) entry which is preliminary data.</text>
</comment>